<evidence type="ECO:0000256" key="5">
    <source>
        <dbReference type="ARBA" id="ARBA00023136"/>
    </source>
</evidence>
<gene>
    <name evidence="7" type="ORF">SAMN05660706_101171</name>
</gene>
<evidence type="ECO:0000313" key="7">
    <source>
        <dbReference type="EMBL" id="SFQ95308.1"/>
    </source>
</evidence>
<dbReference type="Pfam" id="PF04277">
    <property type="entry name" value="OAD_gamma"/>
    <property type="match status" value="1"/>
</dbReference>
<dbReference type="GO" id="GO:0036376">
    <property type="term" value="P:sodium ion export across plasma membrane"/>
    <property type="evidence" value="ECO:0007669"/>
    <property type="project" value="InterPro"/>
</dbReference>
<keyword evidence="8" id="KW-1185">Reference proteome</keyword>
<dbReference type="RefSeq" id="WP_092481566.1">
    <property type="nucleotide sequence ID" value="NZ_FOYM01000001.1"/>
</dbReference>
<accession>A0A1I6CQ66</accession>
<reference evidence="8" key="1">
    <citation type="submission" date="2016-10" db="EMBL/GenBank/DDBJ databases">
        <authorList>
            <person name="Varghese N."/>
            <person name="Submissions S."/>
        </authorList>
    </citation>
    <scope>NUCLEOTIDE SEQUENCE [LARGE SCALE GENOMIC DNA]</scope>
    <source>
        <strain evidence="8">DSM 3669</strain>
    </source>
</reference>
<evidence type="ECO:0000256" key="2">
    <source>
        <dbReference type="ARBA" id="ARBA00022475"/>
    </source>
</evidence>
<protein>
    <submittedName>
        <fullName evidence="7">Oxaloacetate decarboxylase, gamma chain</fullName>
    </submittedName>
</protein>
<evidence type="ECO:0000256" key="3">
    <source>
        <dbReference type="ARBA" id="ARBA00022692"/>
    </source>
</evidence>
<proteinExistence type="predicted"/>
<dbReference type="NCBIfam" id="NF040909">
    <property type="entry name" value="OadG_rel_small"/>
    <property type="match status" value="1"/>
</dbReference>
<evidence type="ECO:0000256" key="1">
    <source>
        <dbReference type="ARBA" id="ARBA00004236"/>
    </source>
</evidence>
<evidence type="ECO:0000313" key="8">
    <source>
        <dbReference type="Proteomes" id="UP000199584"/>
    </source>
</evidence>
<name>A0A1I6CQ66_9FIRM</name>
<feature type="transmembrane region" description="Helical" evidence="6">
    <location>
        <begin position="6"/>
        <end position="36"/>
    </location>
</feature>
<organism evidence="7 8">
    <name type="scientific">Desulfoscipio geothermicus DSM 3669</name>
    <dbReference type="NCBI Taxonomy" id="1121426"/>
    <lineage>
        <taxon>Bacteria</taxon>
        <taxon>Bacillati</taxon>
        <taxon>Bacillota</taxon>
        <taxon>Clostridia</taxon>
        <taxon>Eubacteriales</taxon>
        <taxon>Desulfallaceae</taxon>
        <taxon>Desulfoscipio</taxon>
    </lineage>
</organism>
<dbReference type="InterPro" id="IPR005899">
    <property type="entry name" value="Na_pump_deCOase"/>
</dbReference>
<sequence>MVDWDAALSVAITGIVSVFIVLGVLSLVVNLTGTLLNKTTNKQKDKVQLEK</sequence>
<keyword evidence="2" id="KW-1003">Cell membrane</keyword>
<dbReference type="STRING" id="39060.SAMN05660706_101171"/>
<evidence type="ECO:0000256" key="4">
    <source>
        <dbReference type="ARBA" id="ARBA00022989"/>
    </source>
</evidence>
<dbReference type="EMBL" id="FOYM01000001">
    <property type="protein sequence ID" value="SFQ95308.1"/>
    <property type="molecule type" value="Genomic_DNA"/>
</dbReference>
<keyword evidence="3 6" id="KW-0812">Transmembrane</keyword>
<dbReference type="Proteomes" id="UP000199584">
    <property type="component" value="Unassembled WGS sequence"/>
</dbReference>
<evidence type="ECO:0000256" key="6">
    <source>
        <dbReference type="SAM" id="Phobius"/>
    </source>
</evidence>
<dbReference type="GO" id="GO:0015081">
    <property type="term" value="F:sodium ion transmembrane transporter activity"/>
    <property type="evidence" value="ECO:0007669"/>
    <property type="project" value="InterPro"/>
</dbReference>
<dbReference type="GO" id="GO:0005886">
    <property type="term" value="C:plasma membrane"/>
    <property type="evidence" value="ECO:0007669"/>
    <property type="project" value="UniProtKB-SubCell"/>
</dbReference>
<keyword evidence="5 6" id="KW-0472">Membrane</keyword>
<keyword evidence="4 6" id="KW-1133">Transmembrane helix</keyword>
<dbReference type="AlphaFoldDB" id="A0A1I6CQ66"/>
<comment type="subcellular location">
    <subcellularLocation>
        <location evidence="1">Cell membrane</location>
    </subcellularLocation>
</comment>